<dbReference type="Proteomes" id="UP000283786">
    <property type="component" value="Chromosome"/>
</dbReference>
<gene>
    <name evidence="1" type="ORF">PSAL_024280</name>
</gene>
<proteinExistence type="predicted"/>
<evidence type="ECO:0000313" key="2">
    <source>
        <dbReference type="Proteomes" id="UP000283786"/>
    </source>
</evidence>
<dbReference type="RefSeq" id="WP_147407614.1">
    <property type="nucleotide sequence ID" value="NZ_CP060436.1"/>
</dbReference>
<accession>A0A418SIN6</accession>
<protein>
    <submittedName>
        <fullName evidence="1">Uncharacterized protein</fullName>
    </submittedName>
</protein>
<keyword evidence="2" id="KW-1185">Reference proteome</keyword>
<name>A0A418SIN6_9RHOB</name>
<dbReference type="OrthoDB" id="6636664at2"/>
<evidence type="ECO:0000313" key="1">
    <source>
        <dbReference type="EMBL" id="QPM91179.1"/>
    </source>
</evidence>
<dbReference type="EMBL" id="CP060436">
    <property type="protein sequence ID" value="QPM91179.1"/>
    <property type="molecule type" value="Genomic_DNA"/>
</dbReference>
<reference evidence="1 2" key="1">
    <citation type="submission" date="2020-08" db="EMBL/GenBank/DDBJ databases">
        <title>Genome sequence of Rhodobacteraceae bacterium Lw-13e.</title>
        <authorList>
            <person name="Poehlein A."/>
            <person name="Wolter L."/>
            <person name="Daniel R."/>
            <person name="Brinkhoff T."/>
        </authorList>
    </citation>
    <scope>NUCLEOTIDE SEQUENCE [LARGE SCALE GENOMIC DNA]</scope>
    <source>
        <strain evidence="1 2">Lw-13e</strain>
    </source>
</reference>
<sequence length="156" mass="16656">MTVSFFRSALTFCATLALAAPALAQGHGLTPERGTEGLVAVPFAVQNIGVVPLTCGVKLAHWYSFDIGTVAFGATLSSGFWSDPETGAVLLLNPVEDQMPVERIWCGVAGRSWDTRFEMPLKRAVGAQEVPMEYSCTTSPEDALPEAVEKTVCTAF</sequence>
<dbReference type="KEGG" id="palw:PSAL_024280"/>
<dbReference type="AlphaFoldDB" id="A0A418SIN6"/>
<organism evidence="1 2">
    <name type="scientific">Pseudooceanicola algae</name>
    <dbReference type="NCBI Taxonomy" id="1537215"/>
    <lineage>
        <taxon>Bacteria</taxon>
        <taxon>Pseudomonadati</taxon>
        <taxon>Pseudomonadota</taxon>
        <taxon>Alphaproteobacteria</taxon>
        <taxon>Rhodobacterales</taxon>
        <taxon>Paracoccaceae</taxon>
        <taxon>Pseudooceanicola</taxon>
    </lineage>
</organism>